<dbReference type="InterPro" id="IPR041636">
    <property type="entry name" value="RNase_J_C"/>
</dbReference>
<evidence type="ECO:0000256" key="2">
    <source>
        <dbReference type="ARBA" id="ARBA00022723"/>
    </source>
</evidence>
<dbReference type="GO" id="GO:0004527">
    <property type="term" value="F:exonuclease activity"/>
    <property type="evidence" value="ECO:0007669"/>
    <property type="project" value="UniProtKB-KW"/>
</dbReference>
<dbReference type="SMART" id="SM00849">
    <property type="entry name" value="Lactamase_B"/>
    <property type="match status" value="1"/>
</dbReference>
<evidence type="ECO:0000256" key="1">
    <source>
        <dbReference type="ARBA" id="ARBA00022722"/>
    </source>
</evidence>
<organism evidence="8">
    <name type="scientific">marine metagenome</name>
    <dbReference type="NCBI Taxonomy" id="408172"/>
    <lineage>
        <taxon>unclassified sequences</taxon>
        <taxon>metagenomes</taxon>
        <taxon>ecological metagenomes</taxon>
    </lineage>
</organism>
<dbReference type="Pfam" id="PF22505">
    <property type="entry name" value="RNase_J_b_CASP"/>
    <property type="match status" value="1"/>
</dbReference>
<dbReference type="GO" id="GO:0003723">
    <property type="term" value="F:RNA binding"/>
    <property type="evidence" value="ECO:0007669"/>
    <property type="project" value="UniProtKB-KW"/>
</dbReference>
<dbReference type="SUPFAM" id="SSF56281">
    <property type="entry name" value="Metallo-hydrolase/oxidoreductase"/>
    <property type="match status" value="1"/>
</dbReference>
<dbReference type="Pfam" id="PF17770">
    <property type="entry name" value="RNase_J_C"/>
    <property type="match status" value="1"/>
</dbReference>
<dbReference type="InterPro" id="IPR036866">
    <property type="entry name" value="RibonucZ/Hydroxyglut_hydro"/>
</dbReference>
<dbReference type="Gene3D" id="3.10.20.580">
    <property type="match status" value="1"/>
</dbReference>
<evidence type="ECO:0000256" key="4">
    <source>
        <dbReference type="ARBA" id="ARBA00022833"/>
    </source>
</evidence>
<evidence type="ECO:0000256" key="5">
    <source>
        <dbReference type="ARBA" id="ARBA00022839"/>
    </source>
</evidence>
<dbReference type="EMBL" id="UINC01012222">
    <property type="protein sequence ID" value="SVA53489.1"/>
    <property type="molecule type" value="Genomic_DNA"/>
</dbReference>
<reference evidence="8" key="1">
    <citation type="submission" date="2018-05" db="EMBL/GenBank/DDBJ databases">
        <authorList>
            <person name="Lanie J.A."/>
            <person name="Ng W.-L."/>
            <person name="Kazmierczak K.M."/>
            <person name="Andrzejewski T.M."/>
            <person name="Davidsen T.M."/>
            <person name="Wayne K.J."/>
            <person name="Tettelin H."/>
            <person name="Glass J.I."/>
            <person name="Rusch D."/>
            <person name="Podicherti R."/>
            <person name="Tsui H.-C.T."/>
            <person name="Winkler M.E."/>
        </authorList>
    </citation>
    <scope>NUCLEOTIDE SEQUENCE</scope>
</reference>
<keyword evidence="2" id="KW-0479">Metal-binding</keyword>
<dbReference type="AlphaFoldDB" id="A0A381WLU6"/>
<dbReference type="PANTHER" id="PTHR43694:SF1">
    <property type="entry name" value="RIBONUCLEASE J"/>
    <property type="match status" value="1"/>
</dbReference>
<accession>A0A381WLU6</accession>
<evidence type="ECO:0000313" key="8">
    <source>
        <dbReference type="EMBL" id="SVA53489.1"/>
    </source>
</evidence>
<evidence type="ECO:0000256" key="6">
    <source>
        <dbReference type="ARBA" id="ARBA00022884"/>
    </source>
</evidence>
<dbReference type="Gene3D" id="3.40.50.10710">
    <property type="entry name" value="Metallo-hydrolase/oxidoreductase"/>
    <property type="match status" value="1"/>
</dbReference>
<dbReference type="GO" id="GO:0046872">
    <property type="term" value="F:metal ion binding"/>
    <property type="evidence" value="ECO:0007669"/>
    <property type="project" value="UniProtKB-KW"/>
</dbReference>
<dbReference type="Pfam" id="PF07521">
    <property type="entry name" value="RMMBL"/>
    <property type="match status" value="1"/>
</dbReference>
<dbReference type="InterPro" id="IPR011108">
    <property type="entry name" value="RMMBL"/>
</dbReference>
<keyword evidence="3" id="KW-0378">Hydrolase</keyword>
<keyword evidence="5" id="KW-0269">Exonuclease</keyword>
<name>A0A381WLU6_9ZZZZ</name>
<dbReference type="CDD" id="cd07714">
    <property type="entry name" value="RNaseJ_MBL-fold"/>
    <property type="match status" value="1"/>
</dbReference>
<feature type="domain" description="Metallo-beta-lactamase" evidence="7">
    <location>
        <begin position="10"/>
        <end position="196"/>
    </location>
</feature>
<gene>
    <name evidence="8" type="ORF">METZ01_LOCUS106343</name>
</gene>
<proteinExistence type="predicted"/>
<evidence type="ECO:0000259" key="7">
    <source>
        <dbReference type="SMART" id="SM00849"/>
    </source>
</evidence>
<dbReference type="PANTHER" id="PTHR43694">
    <property type="entry name" value="RIBONUCLEASE J"/>
    <property type="match status" value="1"/>
</dbReference>
<dbReference type="Pfam" id="PF12706">
    <property type="entry name" value="Lactamase_B_2"/>
    <property type="match status" value="1"/>
</dbReference>
<dbReference type="InterPro" id="IPR055132">
    <property type="entry name" value="RNase_J_b_CASP"/>
</dbReference>
<keyword evidence="1" id="KW-0540">Nuclease</keyword>
<protein>
    <recommendedName>
        <fullName evidence="7">Metallo-beta-lactamase domain-containing protein</fullName>
    </recommendedName>
</protein>
<dbReference type="InterPro" id="IPR042173">
    <property type="entry name" value="RNase_J_2"/>
</dbReference>
<sequence>MGGTGEIGMNLNLYGYQSNNVEEWIMVDCGVTFSQSGLPGIDLQMADPNYIVEKKKDLKGIILTHAHEDHIGAMPFIWPFLNCPIYTTKFTASLLEKKFIEREIPYKDKLNIIETEDNFQLGSFDIKPLGLSHSIPEMNALVIKTPDSSIFHSGDWKIDNDPVVGEIFDKEKKEQLNNLDIDLLVCDSTNAIVPGSSGSESQVRDSLSEIIKDLSGRIFLTTFASNVARLTLVAQVAALHDRQVVLSGRGMHRIVNAAKSSGYFQDIPNFIDEKDAGYLPADKSLILCTGSQGEFRAALSKIARDEHRYLYAEEGDTVIFSSKMIPGNEYGILKLQNLFAKRGVNIITEKDSFVHVSGHPCKDELLEMFRLISPKFMIPVHGEFRHMMANAELASSCNIESKVIENGDLVILRKNGIEIDSQVENGRLHMDGNILVHDYESPVSERNKLAYNGLIIVSLCFRNQNKLKGRPHIKTIGIPKYNDMGIKFEDILENNILQNLKNKGKVENLESKLRKSITKEIKLLWGKKPFVEIFLHYNEN</sequence>
<keyword evidence="4" id="KW-0862">Zinc</keyword>
<dbReference type="Gene3D" id="3.60.15.10">
    <property type="entry name" value="Ribonuclease Z/Hydroxyacylglutathione hydrolase-like"/>
    <property type="match status" value="1"/>
</dbReference>
<evidence type="ECO:0000256" key="3">
    <source>
        <dbReference type="ARBA" id="ARBA00022801"/>
    </source>
</evidence>
<keyword evidence="6" id="KW-0694">RNA-binding</keyword>
<dbReference type="InterPro" id="IPR001279">
    <property type="entry name" value="Metallo-B-lactamas"/>
</dbReference>